<evidence type="ECO:0000313" key="2">
    <source>
        <dbReference type="Proteomes" id="UP000275436"/>
    </source>
</evidence>
<comment type="caution">
    <text evidence="1">The sequence shown here is derived from an EMBL/GenBank/DDBJ whole genome shotgun (WGS) entry which is preliminary data.</text>
</comment>
<evidence type="ECO:0000313" key="1">
    <source>
        <dbReference type="EMBL" id="RNJ41398.1"/>
    </source>
</evidence>
<proteinExistence type="predicted"/>
<dbReference type="AlphaFoldDB" id="A0A3M9X1K8"/>
<dbReference type="EMBL" id="QKOD01000020">
    <property type="protein sequence ID" value="RNJ41398.1"/>
    <property type="molecule type" value="Genomic_DNA"/>
</dbReference>
<reference evidence="1 2" key="1">
    <citation type="journal article" date="2018" name="Mol. Plant Microbe Interact.">
        <title>Taxonomically Different Co-Microsymbionts of a Relict Legume, Oxytropis popoviana, Have Complementary Sets of Symbiotic Genes and Together Increase the Efficiency of Plant Nodulation.</title>
        <authorList>
            <person name="Safronova V."/>
            <person name="Belimov A."/>
            <person name="Sazanova A."/>
            <person name="Chirak E."/>
            <person name="Verkhozina A."/>
            <person name="Kuznetsova I."/>
            <person name="Andronov E."/>
            <person name="Puhalsky J."/>
            <person name="Tikhonovich I."/>
        </authorList>
    </citation>
    <scope>NUCLEOTIDE SEQUENCE [LARGE SCALE GENOMIC DNA]</scope>
    <source>
        <strain evidence="1 2">Opo-235</strain>
    </source>
</reference>
<accession>A0A3M9X1K8</accession>
<protein>
    <submittedName>
        <fullName evidence="1">Uncharacterized protein</fullName>
    </submittedName>
</protein>
<sequence length="66" mass="7094">MMDEVDTSVALAARLAHLQARIRDARITEAEITAFHKVASLMEDSSGRIHGDDLIAASFLAAPQTS</sequence>
<organism evidence="1 2">
    <name type="scientific">Mesorhizobium japonicum</name>
    <dbReference type="NCBI Taxonomy" id="2066070"/>
    <lineage>
        <taxon>Bacteria</taxon>
        <taxon>Pseudomonadati</taxon>
        <taxon>Pseudomonadota</taxon>
        <taxon>Alphaproteobacteria</taxon>
        <taxon>Hyphomicrobiales</taxon>
        <taxon>Phyllobacteriaceae</taxon>
        <taxon>Mesorhizobium</taxon>
    </lineage>
</organism>
<dbReference type="RefSeq" id="WP_123170376.1">
    <property type="nucleotide sequence ID" value="NZ_QKOD01000020.1"/>
</dbReference>
<gene>
    <name evidence="1" type="ORF">DNR46_34240</name>
</gene>
<dbReference type="Proteomes" id="UP000275436">
    <property type="component" value="Unassembled WGS sequence"/>
</dbReference>
<name>A0A3M9X1K8_9HYPH</name>